<feature type="compositionally biased region" description="Basic and acidic residues" evidence="1">
    <location>
        <begin position="18"/>
        <end position="27"/>
    </location>
</feature>
<feature type="region of interest" description="Disordered" evidence="1">
    <location>
        <begin position="1"/>
        <end position="29"/>
    </location>
</feature>
<feature type="domain" description="2EXR" evidence="2">
    <location>
        <begin position="37"/>
        <end position="128"/>
    </location>
</feature>
<evidence type="ECO:0000313" key="4">
    <source>
        <dbReference type="Proteomes" id="UP001396898"/>
    </source>
</evidence>
<gene>
    <name evidence="3" type="ORF">PG991_013756</name>
</gene>
<dbReference type="Proteomes" id="UP001396898">
    <property type="component" value="Unassembled WGS sequence"/>
</dbReference>
<evidence type="ECO:0000313" key="3">
    <source>
        <dbReference type="EMBL" id="KAK8001534.1"/>
    </source>
</evidence>
<comment type="caution">
    <text evidence="3">The sequence shown here is derived from an EMBL/GenBank/DDBJ whole genome shotgun (WGS) entry which is preliminary data.</text>
</comment>
<reference evidence="3 4" key="1">
    <citation type="submission" date="2023-01" db="EMBL/GenBank/DDBJ databases">
        <title>Analysis of 21 Apiospora genomes using comparative genomics revels a genus with tremendous synthesis potential of carbohydrate active enzymes and secondary metabolites.</title>
        <authorList>
            <person name="Sorensen T."/>
        </authorList>
    </citation>
    <scope>NUCLEOTIDE SEQUENCE [LARGE SCALE GENOMIC DNA]</scope>
    <source>
        <strain evidence="3 4">CBS 20057</strain>
    </source>
</reference>
<sequence>MSSTPSQEAGTTSQVQHQRLDPTKDTMAEPTIATGTFPMFMQLPKELRDAVWRYAIPEDVPELLFYDGPGSLWEDDGEDPVMVNTGYPALMHVCSESRVVARRETYFDYSRNAEAEIPMRKFRPDLDMQYLTVWDAEDAAPAPGCRHVTGLGIMQMRYQYMCSFETYTHLMPADAVAKPAAGEDAAAANATIAVTPSAGAGPRYRARVRFVDAEALVDASKAEGMRKMEQYMHNVYRARCEIDPALDPDCPRPHFRMGVFEMWLKDKRGSLGWHPADY</sequence>
<proteinExistence type="predicted"/>
<evidence type="ECO:0000259" key="2">
    <source>
        <dbReference type="Pfam" id="PF20150"/>
    </source>
</evidence>
<accession>A0ABR1R715</accession>
<dbReference type="EMBL" id="JAQQWI010000018">
    <property type="protein sequence ID" value="KAK8001534.1"/>
    <property type="molecule type" value="Genomic_DNA"/>
</dbReference>
<protein>
    <recommendedName>
        <fullName evidence="2">2EXR domain-containing protein</fullName>
    </recommendedName>
</protein>
<feature type="compositionally biased region" description="Polar residues" evidence="1">
    <location>
        <begin position="1"/>
        <end position="17"/>
    </location>
</feature>
<name>A0ABR1R715_9PEZI</name>
<evidence type="ECO:0000256" key="1">
    <source>
        <dbReference type="SAM" id="MobiDB-lite"/>
    </source>
</evidence>
<organism evidence="3 4">
    <name type="scientific">Apiospora marii</name>
    <dbReference type="NCBI Taxonomy" id="335849"/>
    <lineage>
        <taxon>Eukaryota</taxon>
        <taxon>Fungi</taxon>
        <taxon>Dikarya</taxon>
        <taxon>Ascomycota</taxon>
        <taxon>Pezizomycotina</taxon>
        <taxon>Sordariomycetes</taxon>
        <taxon>Xylariomycetidae</taxon>
        <taxon>Amphisphaeriales</taxon>
        <taxon>Apiosporaceae</taxon>
        <taxon>Apiospora</taxon>
    </lineage>
</organism>
<keyword evidence="4" id="KW-1185">Reference proteome</keyword>
<dbReference type="InterPro" id="IPR045518">
    <property type="entry name" value="2EXR"/>
</dbReference>
<dbReference type="Pfam" id="PF20150">
    <property type="entry name" value="2EXR"/>
    <property type="match status" value="1"/>
</dbReference>